<feature type="domain" description="CBM-cenC" evidence="3">
    <location>
        <begin position="437"/>
        <end position="562"/>
    </location>
</feature>
<dbReference type="SUPFAM" id="SSF55486">
    <property type="entry name" value="Metalloproteases ('zincins'), catalytic domain"/>
    <property type="match status" value="1"/>
</dbReference>
<evidence type="ECO:0000259" key="3">
    <source>
        <dbReference type="Pfam" id="PF02018"/>
    </source>
</evidence>
<dbReference type="Pfam" id="PF02018">
    <property type="entry name" value="CBM_4_9"/>
    <property type="match status" value="1"/>
</dbReference>
<dbReference type="AlphaFoldDB" id="A0A4P9VS34"/>
<dbReference type="Proteomes" id="UP000257039">
    <property type="component" value="Unassembled WGS sequence"/>
</dbReference>
<proteinExistence type="predicted"/>
<dbReference type="InterPro" id="IPR008979">
    <property type="entry name" value="Galactose-bd-like_sf"/>
</dbReference>
<evidence type="ECO:0000313" key="4">
    <source>
        <dbReference type="EMBL" id="RDH44992.1"/>
    </source>
</evidence>
<feature type="chain" id="PRO_5020236494" description="CBM-cenC domain-containing protein" evidence="2">
    <location>
        <begin position="32"/>
        <end position="581"/>
    </location>
</feature>
<evidence type="ECO:0000313" key="5">
    <source>
        <dbReference type="Proteomes" id="UP000257039"/>
    </source>
</evidence>
<dbReference type="InterPro" id="IPR024079">
    <property type="entry name" value="MetalloPept_cat_dom_sf"/>
</dbReference>
<organism evidence="4 5">
    <name type="scientific">Zooshikella ganghwensis</name>
    <dbReference type="NCBI Taxonomy" id="202772"/>
    <lineage>
        <taxon>Bacteria</taxon>
        <taxon>Pseudomonadati</taxon>
        <taxon>Pseudomonadota</taxon>
        <taxon>Gammaproteobacteria</taxon>
        <taxon>Oceanospirillales</taxon>
        <taxon>Zooshikellaceae</taxon>
        <taxon>Zooshikella</taxon>
    </lineage>
</organism>
<name>A0A4P9VS34_9GAMM</name>
<sequence>MSQNKTSFPKKTRQILSVAISASVLSMHSLAGMGQTQPEVVDLMILYTEGAKSTADSYANNAGINKRITDLVEQLNELYRINNANIQLNLVHSELTADADTKRLDKITVGSHSVSIVSSNRGIRDLRAQYGADLVLTLVSVPEAVYDGTCGIATTSGAKVQEGQFSLSDRDNAYSVASIDKNTCDTYSHKKDKTLFDEVVLVVAHEFGHSMGLNHDVRTEKNNFNVSINDNAMKSFLKEALLEVKSDEYLKKNGKLPKKGSIVINDPTFDDYKLIAGGLYEYSFGYGEDDLFTTIMGYTDSYDTENKNWLPYFSTQNPVTYTFPFFRLDRTELDKPGADWSKISWLREDCSSSTCDYNLIPGKYPTTKVIKQLTSIGNADKNTLKAVNQASKQISEFCVSKDQTSQYPYTEPKAVKVKGMTLREFSLIHAYTINFNKTPFWSKEYPKSTEGFYGWQSEILDIIDIDAKKRYMTVSTVDNTMPVVGLDLTCALQQNETYRFAAEVQGGSEGVAAIWLYYETAQDTQDWILIDYKPVNQVDWTALTGDIRMPSQLTNARLVITGVSDGVGFSLNELKVLTKRN</sequence>
<feature type="signal peptide" evidence="2">
    <location>
        <begin position="1"/>
        <end position="31"/>
    </location>
</feature>
<dbReference type="InterPro" id="IPR003305">
    <property type="entry name" value="CenC_carb-bd"/>
</dbReference>
<dbReference type="Pfam" id="PF13582">
    <property type="entry name" value="Reprolysin_3"/>
    <property type="match status" value="1"/>
</dbReference>
<dbReference type="Gene3D" id="2.60.120.260">
    <property type="entry name" value="Galactose-binding domain-like"/>
    <property type="match status" value="1"/>
</dbReference>
<reference evidence="4 5" key="1">
    <citation type="submission" date="2017-04" db="EMBL/GenBank/DDBJ databases">
        <title>Draft genome sequence of Zooshikella ganghwensis VG4 isolated from Red Sea sediments.</title>
        <authorList>
            <person name="Rehman Z."/>
            <person name="Alam I."/>
            <person name="Kamau A."/>
            <person name="Bajic V."/>
            <person name="Leiknes T."/>
        </authorList>
    </citation>
    <scope>NUCLEOTIDE SEQUENCE [LARGE SCALE GENOMIC DNA]</scope>
    <source>
        <strain evidence="4 5">VG4</strain>
    </source>
</reference>
<dbReference type="EMBL" id="NDXW01000001">
    <property type="protein sequence ID" value="RDH44992.1"/>
    <property type="molecule type" value="Genomic_DNA"/>
</dbReference>
<dbReference type="Gene3D" id="3.40.390.10">
    <property type="entry name" value="Collagenase (Catalytic Domain)"/>
    <property type="match status" value="1"/>
</dbReference>
<dbReference type="GO" id="GO:0008237">
    <property type="term" value="F:metallopeptidase activity"/>
    <property type="evidence" value="ECO:0007669"/>
    <property type="project" value="InterPro"/>
</dbReference>
<keyword evidence="1" id="KW-0378">Hydrolase</keyword>
<evidence type="ECO:0000256" key="2">
    <source>
        <dbReference type="SAM" id="SignalP"/>
    </source>
</evidence>
<protein>
    <recommendedName>
        <fullName evidence="3">CBM-cenC domain-containing protein</fullName>
    </recommendedName>
</protein>
<gene>
    <name evidence="4" type="ORF">B9G39_16975</name>
</gene>
<accession>A0A4P9VS34</accession>
<dbReference type="RefSeq" id="WP_094788034.1">
    <property type="nucleotide sequence ID" value="NZ_NDXW01000001.1"/>
</dbReference>
<comment type="caution">
    <text evidence="4">The sequence shown here is derived from an EMBL/GenBank/DDBJ whole genome shotgun (WGS) entry which is preliminary data.</text>
</comment>
<keyword evidence="2" id="KW-0732">Signal</keyword>
<dbReference type="SUPFAM" id="SSF49785">
    <property type="entry name" value="Galactose-binding domain-like"/>
    <property type="match status" value="1"/>
</dbReference>
<evidence type="ECO:0000256" key="1">
    <source>
        <dbReference type="ARBA" id="ARBA00022801"/>
    </source>
</evidence>
<dbReference type="GO" id="GO:0016798">
    <property type="term" value="F:hydrolase activity, acting on glycosyl bonds"/>
    <property type="evidence" value="ECO:0007669"/>
    <property type="project" value="InterPro"/>
</dbReference>
<keyword evidence="5" id="KW-1185">Reference proteome</keyword>